<accession>A0ABP7QMY9</accession>
<feature type="domain" description="Erythromycin biosynthesis protein CIII-like C-terminal" evidence="2">
    <location>
        <begin position="12"/>
        <end position="114"/>
    </location>
</feature>
<dbReference type="InterPro" id="IPR050426">
    <property type="entry name" value="Glycosyltransferase_28"/>
</dbReference>
<protein>
    <recommendedName>
        <fullName evidence="2">Erythromycin biosynthesis protein CIII-like C-terminal domain-containing protein</fullName>
    </recommendedName>
</protein>
<evidence type="ECO:0000256" key="1">
    <source>
        <dbReference type="ARBA" id="ARBA00022679"/>
    </source>
</evidence>
<reference evidence="4" key="1">
    <citation type="journal article" date="2019" name="Int. J. Syst. Evol. Microbiol.">
        <title>The Global Catalogue of Microorganisms (GCM) 10K type strain sequencing project: providing services to taxonomists for standard genome sequencing and annotation.</title>
        <authorList>
            <consortium name="The Broad Institute Genomics Platform"/>
            <consortium name="The Broad Institute Genome Sequencing Center for Infectious Disease"/>
            <person name="Wu L."/>
            <person name="Ma J."/>
        </authorList>
    </citation>
    <scope>NUCLEOTIDE SEQUENCE [LARGE SCALE GENOMIC DNA]</scope>
    <source>
        <strain evidence="4">JCM 16924</strain>
    </source>
</reference>
<dbReference type="Proteomes" id="UP001500456">
    <property type="component" value="Unassembled WGS sequence"/>
</dbReference>
<dbReference type="Gene3D" id="3.40.50.2000">
    <property type="entry name" value="Glycogen Phosphorylase B"/>
    <property type="match status" value="1"/>
</dbReference>
<dbReference type="InterPro" id="IPR010610">
    <property type="entry name" value="EryCIII-like_C"/>
</dbReference>
<dbReference type="Pfam" id="PF06722">
    <property type="entry name" value="EryCIII-like_C"/>
    <property type="match status" value="1"/>
</dbReference>
<dbReference type="SUPFAM" id="SSF53756">
    <property type="entry name" value="UDP-Glycosyltransferase/glycogen phosphorylase"/>
    <property type="match status" value="1"/>
</dbReference>
<sequence length="123" mass="12367">MFDDPAKVDSTRVHLAGFVPMRCLLEGVDVVVSSAGAGSVLSALSAARPMVLFPMGLDKPVNAARAAEAGAAVVIDTADQVADAVARVLADHAVADGAATVAEEIAGMNSADDVLGLLLKRLG</sequence>
<comment type="caution">
    <text evidence="3">The sequence shown here is derived from an EMBL/GenBank/DDBJ whole genome shotgun (WGS) entry which is preliminary data.</text>
</comment>
<proteinExistence type="predicted"/>
<dbReference type="RefSeq" id="WP_345562243.1">
    <property type="nucleotide sequence ID" value="NZ_BAAAZX010000003.1"/>
</dbReference>
<dbReference type="EMBL" id="BAAAZX010000003">
    <property type="protein sequence ID" value="GAA3985298.1"/>
    <property type="molecule type" value="Genomic_DNA"/>
</dbReference>
<evidence type="ECO:0000313" key="4">
    <source>
        <dbReference type="Proteomes" id="UP001500456"/>
    </source>
</evidence>
<organism evidence="3 4">
    <name type="scientific">Streptomyces plumbiresistens</name>
    <dbReference type="NCBI Taxonomy" id="511811"/>
    <lineage>
        <taxon>Bacteria</taxon>
        <taxon>Bacillati</taxon>
        <taxon>Actinomycetota</taxon>
        <taxon>Actinomycetes</taxon>
        <taxon>Kitasatosporales</taxon>
        <taxon>Streptomycetaceae</taxon>
        <taxon>Streptomyces</taxon>
    </lineage>
</organism>
<dbReference type="PANTHER" id="PTHR48050">
    <property type="entry name" value="STEROL 3-BETA-GLUCOSYLTRANSFERASE"/>
    <property type="match status" value="1"/>
</dbReference>
<keyword evidence="1" id="KW-0808">Transferase</keyword>
<keyword evidence="4" id="KW-1185">Reference proteome</keyword>
<gene>
    <name evidence="3" type="ORF">GCM10022232_17670</name>
</gene>
<name>A0ABP7QMY9_9ACTN</name>
<evidence type="ECO:0000313" key="3">
    <source>
        <dbReference type="EMBL" id="GAA3985298.1"/>
    </source>
</evidence>
<dbReference type="PANTHER" id="PTHR48050:SF13">
    <property type="entry name" value="STEROL 3-BETA-GLUCOSYLTRANSFERASE UGT80A2"/>
    <property type="match status" value="1"/>
</dbReference>
<evidence type="ECO:0000259" key="2">
    <source>
        <dbReference type="Pfam" id="PF06722"/>
    </source>
</evidence>